<name>A0A327RQL0_9FLAO</name>
<comment type="caution">
    <text evidence="1">The sequence shown here is derived from an EMBL/GenBank/DDBJ whole genome shotgun (WGS) entry which is preliminary data.</text>
</comment>
<organism evidence="1 2">
    <name type="scientific">Gelidibacter algens</name>
    <dbReference type="NCBI Taxonomy" id="49280"/>
    <lineage>
        <taxon>Bacteria</taxon>
        <taxon>Pseudomonadati</taxon>
        <taxon>Bacteroidota</taxon>
        <taxon>Flavobacteriia</taxon>
        <taxon>Flavobacteriales</taxon>
        <taxon>Flavobacteriaceae</taxon>
        <taxon>Gelidibacter</taxon>
    </lineage>
</organism>
<dbReference type="AlphaFoldDB" id="A0A327RQL0"/>
<evidence type="ECO:0000313" key="2">
    <source>
        <dbReference type="Proteomes" id="UP000248987"/>
    </source>
</evidence>
<dbReference type="EMBL" id="QLLQ01000026">
    <property type="protein sequence ID" value="RAJ18685.1"/>
    <property type="molecule type" value="Genomic_DNA"/>
</dbReference>
<protein>
    <submittedName>
        <fullName evidence="1">Uncharacterized protein</fullName>
    </submittedName>
</protein>
<evidence type="ECO:0000313" key="1">
    <source>
        <dbReference type="EMBL" id="RAJ18685.1"/>
    </source>
</evidence>
<gene>
    <name evidence="1" type="ORF">LX77_03720</name>
</gene>
<keyword evidence="2" id="KW-1185">Reference proteome</keyword>
<reference evidence="1 2" key="1">
    <citation type="submission" date="2018-06" db="EMBL/GenBank/DDBJ databases">
        <title>Genomic Encyclopedia of Archaeal and Bacterial Type Strains, Phase II (KMG-II): from individual species to whole genera.</title>
        <authorList>
            <person name="Goeker M."/>
        </authorList>
    </citation>
    <scope>NUCLEOTIDE SEQUENCE [LARGE SCALE GENOMIC DNA]</scope>
    <source>
        <strain evidence="1 2">DSM 12408</strain>
    </source>
</reference>
<sequence length="53" mass="6131">MKPNFPKYDLYKIECLSGNTIISESLRNLLVKEDITGMQIIPFDKFEINPVLT</sequence>
<proteinExistence type="predicted"/>
<accession>A0A327RQL0</accession>
<dbReference type="Proteomes" id="UP000248987">
    <property type="component" value="Unassembled WGS sequence"/>
</dbReference>